<dbReference type="RefSeq" id="WP_185655496.1">
    <property type="nucleotide sequence ID" value="NZ_JAARZS010000084.1"/>
</dbReference>
<evidence type="ECO:0000313" key="2">
    <source>
        <dbReference type="EMBL" id="MBC2286000.1"/>
    </source>
</evidence>
<feature type="chain" id="PRO_5038918989" description="Lipoprotein" evidence="1">
    <location>
        <begin position="21"/>
        <end position="257"/>
    </location>
</feature>
<protein>
    <recommendedName>
        <fullName evidence="4">Lipoprotein</fullName>
    </recommendedName>
</protein>
<comment type="caution">
    <text evidence="2">The sequence shown here is derived from an EMBL/GenBank/DDBJ whole genome shotgun (WGS) entry which is preliminary data.</text>
</comment>
<proteinExistence type="predicted"/>
<evidence type="ECO:0000256" key="1">
    <source>
        <dbReference type="SAM" id="SignalP"/>
    </source>
</evidence>
<dbReference type="EMBL" id="JAARZS010000084">
    <property type="protein sequence ID" value="MBC2286000.1"/>
    <property type="molecule type" value="Genomic_DNA"/>
</dbReference>
<feature type="signal peptide" evidence="1">
    <location>
        <begin position="1"/>
        <end position="20"/>
    </location>
</feature>
<name>A0A842FZM9_9LIST</name>
<dbReference type="AlphaFoldDB" id="A0A842FZM9"/>
<reference evidence="2 3" key="1">
    <citation type="submission" date="2020-03" db="EMBL/GenBank/DDBJ databases">
        <title>Soil Listeria distribution.</title>
        <authorList>
            <person name="Liao J."/>
            <person name="Wiedmann M."/>
        </authorList>
    </citation>
    <scope>NUCLEOTIDE SEQUENCE [LARGE SCALE GENOMIC DNA]</scope>
    <source>
        <strain evidence="2 3">FSL L7-0054</strain>
    </source>
</reference>
<accession>A0A842FZM9</accession>
<organism evidence="2 3">
    <name type="scientific">Listeria booriae</name>
    <dbReference type="NCBI Taxonomy" id="1552123"/>
    <lineage>
        <taxon>Bacteria</taxon>
        <taxon>Bacillati</taxon>
        <taxon>Bacillota</taxon>
        <taxon>Bacilli</taxon>
        <taxon>Bacillales</taxon>
        <taxon>Listeriaceae</taxon>
        <taxon>Listeria</taxon>
    </lineage>
</organism>
<gene>
    <name evidence="2" type="ORF">HCB69_16650</name>
</gene>
<dbReference type="Proteomes" id="UP000585696">
    <property type="component" value="Unassembled WGS sequence"/>
</dbReference>
<keyword evidence="1" id="KW-0732">Signal</keyword>
<evidence type="ECO:0000313" key="3">
    <source>
        <dbReference type="Proteomes" id="UP000585696"/>
    </source>
</evidence>
<dbReference type="PROSITE" id="PS51257">
    <property type="entry name" value="PROKAR_LIPOPROTEIN"/>
    <property type="match status" value="1"/>
</dbReference>
<evidence type="ECO:0008006" key="4">
    <source>
        <dbReference type="Google" id="ProtNLM"/>
    </source>
</evidence>
<sequence>MKKIIILVLAALVLSSCSNDSNNDENLPPANLKLHYPRVQILTKNNIHYGNIVADVDTGSKIEIYEIHGSKENKLDEFISKDGKLDYSLSPEDLTDLTYGLVVSKKGKSETRDTVLTDIKETPVDSPEISQLVDSFNKLIDHQSLQPLEYYPTHINLKNGFYTVNLMHDGITDSSISSTFDKNMKLHSLNYSGGSEPMYMFYLISALDIEKEVPYQKDYLNEYGNNNTKFSKKYSTSKFDVLAFNHANLKTLEIIIK</sequence>